<evidence type="ECO:0000313" key="2">
    <source>
        <dbReference type="Proteomes" id="UP000504621"/>
    </source>
</evidence>
<dbReference type="AlphaFoldDB" id="A0A6J1AD74"/>
<name>A0A6J1AD74_9ROSI</name>
<sequence>MTGRGSRFALLESEEQDIEEYVPETQNLGVQGQAACSARKEKVVAQDNKKFKTSLQKTAKISNRDARQNRAIESKLVDEPIKIVTSESTQFRKQTVTSRLPSKDVNNEGQLTELRKVYVANSTELIEQEAFPIDDMSNGGHHNMIGVGFNGDARERSSNQGNGTRPLPGDPGSETENMKIDENLDEMRT</sequence>
<dbReference type="Proteomes" id="UP000504621">
    <property type="component" value="Unplaced"/>
</dbReference>
<dbReference type="GeneID" id="110417228"/>
<keyword evidence="2" id="KW-1185">Reference proteome</keyword>
<dbReference type="RefSeq" id="XP_021285142.1">
    <property type="nucleotide sequence ID" value="XM_021429467.1"/>
</dbReference>
<proteinExistence type="predicted"/>
<organism evidence="2 3">
    <name type="scientific">Herrania umbratica</name>
    <dbReference type="NCBI Taxonomy" id="108875"/>
    <lineage>
        <taxon>Eukaryota</taxon>
        <taxon>Viridiplantae</taxon>
        <taxon>Streptophyta</taxon>
        <taxon>Embryophyta</taxon>
        <taxon>Tracheophyta</taxon>
        <taxon>Spermatophyta</taxon>
        <taxon>Magnoliopsida</taxon>
        <taxon>eudicotyledons</taxon>
        <taxon>Gunneridae</taxon>
        <taxon>Pentapetalae</taxon>
        <taxon>rosids</taxon>
        <taxon>malvids</taxon>
        <taxon>Malvales</taxon>
        <taxon>Malvaceae</taxon>
        <taxon>Byttnerioideae</taxon>
        <taxon>Herrania</taxon>
    </lineage>
</organism>
<protein>
    <submittedName>
        <fullName evidence="3">Uncharacterized protein LOC110417228</fullName>
    </submittedName>
</protein>
<feature type="region of interest" description="Disordered" evidence="1">
    <location>
        <begin position="147"/>
        <end position="189"/>
    </location>
</feature>
<accession>A0A6J1AD74</accession>
<evidence type="ECO:0000256" key="1">
    <source>
        <dbReference type="SAM" id="MobiDB-lite"/>
    </source>
</evidence>
<feature type="compositionally biased region" description="Basic and acidic residues" evidence="1">
    <location>
        <begin position="176"/>
        <end position="189"/>
    </location>
</feature>
<evidence type="ECO:0000313" key="3">
    <source>
        <dbReference type="RefSeq" id="XP_021285142.1"/>
    </source>
</evidence>
<gene>
    <name evidence="3" type="primary">LOC110417228</name>
</gene>
<reference evidence="3" key="1">
    <citation type="submission" date="2025-08" db="UniProtKB">
        <authorList>
            <consortium name="RefSeq"/>
        </authorList>
    </citation>
    <scope>IDENTIFICATION</scope>
    <source>
        <tissue evidence="3">Leaf</tissue>
    </source>
</reference>